<protein>
    <recommendedName>
        <fullName evidence="1">CRAL-TRIO domain-containing protein</fullName>
    </recommendedName>
</protein>
<dbReference type="Pfam" id="PF00650">
    <property type="entry name" value="CRAL_TRIO"/>
    <property type="match status" value="2"/>
</dbReference>
<reference evidence="2" key="1">
    <citation type="journal article" date="2023" name="G3 (Bethesda)">
        <title>Whole genome assemblies of Zophobas morio and Tenebrio molitor.</title>
        <authorList>
            <person name="Kaur S."/>
            <person name="Stinson S.A."/>
            <person name="diCenzo G.C."/>
        </authorList>
    </citation>
    <scope>NUCLEOTIDE SEQUENCE</scope>
    <source>
        <strain evidence="2">QUZm001</strain>
    </source>
</reference>
<dbReference type="Gene3D" id="1.20.5.1200">
    <property type="entry name" value="Alpha-tocopherol transfer"/>
    <property type="match status" value="1"/>
</dbReference>
<evidence type="ECO:0000313" key="2">
    <source>
        <dbReference type="EMBL" id="KAJ3651817.1"/>
    </source>
</evidence>
<dbReference type="AlphaFoldDB" id="A0AA38MD00"/>
<gene>
    <name evidence="2" type="ORF">Zmor_017826</name>
</gene>
<keyword evidence="3" id="KW-1185">Reference proteome</keyword>
<evidence type="ECO:0000313" key="3">
    <source>
        <dbReference type="Proteomes" id="UP001168821"/>
    </source>
</evidence>
<dbReference type="PRINTS" id="PR00180">
    <property type="entry name" value="CRETINALDHBP"/>
</dbReference>
<feature type="domain" description="CRAL-TRIO" evidence="1">
    <location>
        <begin position="85"/>
        <end position="245"/>
    </location>
</feature>
<dbReference type="EMBL" id="JALNTZ010000005">
    <property type="protein sequence ID" value="KAJ3651817.1"/>
    <property type="molecule type" value="Genomic_DNA"/>
</dbReference>
<evidence type="ECO:0000259" key="1">
    <source>
        <dbReference type="PROSITE" id="PS50191"/>
    </source>
</evidence>
<dbReference type="SUPFAM" id="SSF52087">
    <property type="entry name" value="CRAL/TRIO domain"/>
    <property type="match status" value="2"/>
</dbReference>
<dbReference type="InterPro" id="IPR036865">
    <property type="entry name" value="CRAL-TRIO_dom_sf"/>
</dbReference>
<comment type="caution">
    <text evidence="2">The sequence shown here is derived from an EMBL/GenBank/DDBJ whole genome shotgun (WGS) entry which is preliminary data.</text>
</comment>
<name>A0AA38MD00_9CUCU</name>
<dbReference type="PANTHER" id="PTHR10174:SF213">
    <property type="entry name" value="CRAL-TRIO DOMAIN-CONTAINING PROTEIN"/>
    <property type="match status" value="1"/>
</dbReference>
<sequence length="462" mass="54426">MTSALIDVKILYDKDKCLKKEDVDNLLEWASKQQHLPKINELQAILFLHSCYYRQEFTKTTVDTFFTFKTLCPDMFTNRNASSNSMQIIMGLSFVTVLSKKTPEGYSIIFIKFVNSNSDNFNLLDQLRYVNMVCMLHLYQEGPSNGYLILVDLKEMTFGHVLKLRPLLAKHFFYYLQEAMPVRLKGIHFFNPVPFMDKILALIKPFLKKEILDALHVHETFNDLTKFAPQECLPVDYGGSEETIAHLHEKIRNRLTENIAVFDWEETLTEDVDYLLEWTNKQQHLPKINELQAILFLHSCYYRQELAKTTIDNFFTFKTLCSDMFTNRNPSTSMHKILEHSLVTIFPKKTPEDCSIIFIKFVDSNSDNFNLLDELKYIYQYVDLKEMSFGHVVKIRPLLTKNFFYYLQEAMPVRLKGIHFFNPVPFMDTFLSLVKPFLKKEMLDTLYIMVDQKKLQHICIKK</sequence>
<dbReference type="Gene3D" id="3.40.525.10">
    <property type="entry name" value="CRAL-TRIO lipid binding domain"/>
    <property type="match status" value="2"/>
</dbReference>
<dbReference type="SUPFAM" id="SSF46938">
    <property type="entry name" value="CRAL/TRIO N-terminal domain"/>
    <property type="match status" value="1"/>
</dbReference>
<proteinExistence type="predicted"/>
<dbReference type="PANTHER" id="PTHR10174">
    <property type="entry name" value="ALPHA-TOCOPHEROL TRANSFER PROTEIN-RELATED"/>
    <property type="match status" value="1"/>
</dbReference>
<dbReference type="GO" id="GO:0016020">
    <property type="term" value="C:membrane"/>
    <property type="evidence" value="ECO:0007669"/>
    <property type="project" value="TreeGrafter"/>
</dbReference>
<dbReference type="Proteomes" id="UP001168821">
    <property type="component" value="Unassembled WGS sequence"/>
</dbReference>
<dbReference type="InterPro" id="IPR036273">
    <property type="entry name" value="CRAL/TRIO_N_dom_sf"/>
</dbReference>
<dbReference type="PROSITE" id="PS50191">
    <property type="entry name" value="CRAL_TRIO"/>
    <property type="match status" value="1"/>
</dbReference>
<organism evidence="2 3">
    <name type="scientific">Zophobas morio</name>
    <dbReference type="NCBI Taxonomy" id="2755281"/>
    <lineage>
        <taxon>Eukaryota</taxon>
        <taxon>Metazoa</taxon>
        <taxon>Ecdysozoa</taxon>
        <taxon>Arthropoda</taxon>
        <taxon>Hexapoda</taxon>
        <taxon>Insecta</taxon>
        <taxon>Pterygota</taxon>
        <taxon>Neoptera</taxon>
        <taxon>Endopterygota</taxon>
        <taxon>Coleoptera</taxon>
        <taxon>Polyphaga</taxon>
        <taxon>Cucujiformia</taxon>
        <taxon>Tenebrionidae</taxon>
        <taxon>Zophobas</taxon>
    </lineage>
</organism>
<dbReference type="SMART" id="SM00516">
    <property type="entry name" value="SEC14"/>
    <property type="match status" value="1"/>
</dbReference>
<accession>A0AA38MD00</accession>
<dbReference type="GO" id="GO:1902936">
    <property type="term" value="F:phosphatidylinositol bisphosphate binding"/>
    <property type="evidence" value="ECO:0007669"/>
    <property type="project" value="TreeGrafter"/>
</dbReference>
<dbReference type="InterPro" id="IPR001251">
    <property type="entry name" value="CRAL-TRIO_dom"/>
</dbReference>
<dbReference type="CDD" id="cd00170">
    <property type="entry name" value="SEC14"/>
    <property type="match status" value="1"/>
</dbReference>